<gene>
    <name evidence="4" type="ORF">Air01nite_27050</name>
</gene>
<protein>
    <submittedName>
        <fullName evidence="4">Transcriptional regulator</fullName>
    </submittedName>
</protein>
<reference evidence="4 5" key="1">
    <citation type="submission" date="2021-01" db="EMBL/GenBank/DDBJ databases">
        <title>Whole genome shotgun sequence of Asanoa iriomotensis NBRC 100142.</title>
        <authorList>
            <person name="Komaki H."/>
            <person name="Tamura T."/>
        </authorList>
    </citation>
    <scope>NUCLEOTIDE SEQUENCE [LARGE SCALE GENOMIC DNA]</scope>
    <source>
        <strain evidence="4 5">NBRC 100142</strain>
    </source>
</reference>
<organism evidence="4 5">
    <name type="scientific">Asanoa iriomotensis</name>
    <dbReference type="NCBI Taxonomy" id="234613"/>
    <lineage>
        <taxon>Bacteria</taxon>
        <taxon>Bacillati</taxon>
        <taxon>Actinomycetota</taxon>
        <taxon>Actinomycetes</taxon>
        <taxon>Micromonosporales</taxon>
        <taxon>Micromonosporaceae</taxon>
        <taxon>Asanoa</taxon>
    </lineage>
</organism>
<sequence length="319" mass="34725">MRADRLLSLVLLLQSRGRLSATALANELDVSVRTVYRDMVALGTAGIPVYADARGYQLVDGFRTQLTGLTADEARGLVLTGLPGAAAALGLAEAVAAAQLKLDAALPDALRERSARMRQRFHLDAPGWYQDGDEADHLSAVAEAVWEQQIITMRYETWSDVVSRRLAPYGLVLKAGTWYLVAATDGDVRTYKVNQILELAVLPERFEWPLGFDLARHWREHVVAFRTRLHQGTAVVRFAPAALPRLPHLMGRAVAEAATAGEVQPDGWTLATVPIESESHAEGAFLRLGAQAEVLRPESLRARIGATVSTLATLYELAG</sequence>
<dbReference type="InterPro" id="IPR036390">
    <property type="entry name" value="WH_DNA-bd_sf"/>
</dbReference>
<evidence type="ECO:0000259" key="1">
    <source>
        <dbReference type="Pfam" id="PF08279"/>
    </source>
</evidence>
<name>A0ABQ4C1F6_9ACTN</name>
<comment type="caution">
    <text evidence="4">The sequence shown here is derived from an EMBL/GenBank/DDBJ whole genome shotgun (WGS) entry which is preliminary data.</text>
</comment>
<dbReference type="InterPro" id="IPR026881">
    <property type="entry name" value="WYL_dom"/>
</dbReference>
<dbReference type="PROSITE" id="PS52050">
    <property type="entry name" value="WYL"/>
    <property type="match status" value="1"/>
</dbReference>
<dbReference type="Pfam" id="PF08279">
    <property type="entry name" value="HTH_11"/>
    <property type="match status" value="1"/>
</dbReference>
<dbReference type="Gene3D" id="1.10.10.10">
    <property type="entry name" value="Winged helix-like DNA-binding domain superfamily/Winged helix DNA-binding domain"/>
    <property type="match status" value="1"/>
</dbReference>
<evidence type="ECO:0000259" key="3">
    <source>
        <dbReference type="Pfam" id="PF25583"/>
    </source>
</evidence>
<feature type="domain" description="Helix-turn-helix type 11" evidence="1">
    <location>
        <begin position="5"/>
        <end position="57"/>
    </location>
</feature>
<dbReference type="InterPro" id="IPR036388">
    <property type="entry name" value="WH-like_DNA-bd_sf"/>
</dbReference>
<dbReference type="InterPro" id="IPR013196">
    <property type="entry name" value="HTH_11"/>
</dbReference>
<evidence type="ECO:0000259" key="2">
    <source>
        <dbReference type="Pfam" id="PF13280"/>
    </source>
</evidence>
<keyword evidence="5" id="KW-1185">Reference proteome</keyword>
<dbReference type="PANTHER" id="PTHR34580:SF1">
    <property type="entry name" value="PROTEIN PAFC"/>
    <property type="match status" value="1"/>
</dbReference>
<evidence type="ECO:0000313" key="4">
    <source>
        <dbReference type="EMBL" id="GIF56610.1"/>
    </source>
</evidence>
<feature type="domain" description="WCX" evidence="3">
    <location>
        <begin position="233"/>
        <end position="311"/>
    </location>
</feature>
<dbReference type="EMBL" id="BONC01000016">
    <property type="protein sequence ID" value="GIF56610.1"/>
    <property type="molecule type" value="Genomic_DNA"/>
</dbReference>
<dbReference type="SUPFAM" id="SSF46785">
    <property type="entry name" value="Winged helix' DNA-binding domain"/>
    <property type="match status" value="1"/>
</dbReference>
<accession>A0ABQ4C1F6</accession>
<dbReference type="Proteomes" id="UP000624325">
    <property type="component" value="Unassembled WGS sequence"/>
</dbReference>
<dbReference type="RefSeq" id="WP_203702487.1">
    <property type="nucleotide sequence ID" value="NZ_BAAALU010000001.1"/>
</dbReference>
<dbReference type="Pfam" id="PF25583">
    <property type="entry name" value="WCX"/>
    <property type="match status" value="1"/>
</dbReference>
<evidence type="ECO:0000313" key="5">
    <source>
        <dbReference type="Proteomes" id="UP000624325"/>
    </source>
</evidence>
<proteinExistence type="predicted"/>
<dbReference type="InterPro" id="IPR057727">
    <property type="entry name" value="WCX_dom"/>
</dbReference>
<feature type="domain" description="WYL" evidence="2">
    <location>
        <begin position="136"/>
        <end position="200"/>
    </location>
</feature>
<dbReference type="PANTHER" id="PTHR34580">
    <property type="match status" value="1"/>
</dbReference>
<dbReference type="InterPro" id="IPR051534">
    <property type="entry name" value="CBASS_pafABC_assoc_protein"/>
</dbReference>
<dbReference type="Pfam" id="PF13280">
    <property type="entry name" value="WYL"/>
    <property type="match status" value="1"/>
</dbReference>